<feature type="non-terminal residue" evidence="1">
    <location>
        <position position="1"/>
    </location>
</feature>
<reference evidence="1 2" key="1">
    <citation type="submission" date="2020-02" db="EMBL/GenBank/DDBJ databases">
        <title>Draft genome sequence of Haematococcus lacustris strain NIES-144.</title>
        <authorList>
            <person name="Morimoto D."/>
            <person name="Nakagawa S."/>
            <person name="Yoshida T."/>
            <person name="Sawayama S."/>
        </authorList>
    </citation>
    <scope>NUCLEOTIDE SEQUENCE [LARGE SCALE GENOMIC DNA]</scope>
    <source>
        <strain evidence="1 2">NIES-144</strain>
    </source>
</reference>
<accession>A0A6A0ADW3</accession>
<gene>
    <name evidence="1" type="ORF">HaLaN_29680</name>
</gene>
<dbReference type="EMBL" id="BLLF01005131">
    <property type="protein sequence ID" value="GFH30762.1"/>
    <property type="molecule type" value="Genomic_DNA"/>
</dbReference>
<comment type="caution">
    <text evidence="1">The sequence shown here is derived from an EMBL/GenBank/DDBJ whole genome shotgun (WGS) entry which is preliminary data.</text>
</comment>
<sequence length="63" mass="6982">LQRREPSWSPAVLVTVQEGGVVAAFKAECRAHIGQPLLQAFEAVRAAEISHGELEHSQLRSRY</sequence>
<protein>
    <submittedName>
        <fullName evidence="1">Uncharacterized protein</fullName>
    </submittedName>
</protein>
<evidence type="ECO:0000313" key="2">
    <source>
        <dbReference type="Proteomes" id="UP000485058"/>
    </source>
</evidence>
<dbReference type="AlphaFoldDB" id="A0A6A0ADW3"/>
<proteinExistence type="predicted"/>
<evidence type="ECO:0000313" key="1">
    <source>
        <dbReference type="EMBL" id="GFH30762.1"/>
    </source>
</evidence>
<organism evidence="1 2">
    <name type="scientific">Haematococcus lacustris</name>
    <name type="common">Green alga</name>
    <name type="synonym">Haematococcus pluvialis</name>
    <dbReference type="NCBI Taxonomy" id="44745"/>
    <lineage>
        <taxon>Eukaryota</taxon>
        <taxon>Viridiplantae</taxon>
        <taxon>Chlorophyta</taxon>
        <taxon>core chlorophytes</taxon>
        <taxon>Chlorophyceae</taxon>
        <taxon>CS clade</taxon>
        <taxon>Chlamydomonadales</taxon>
        <taxon>Haematococcaceae</taxon>
        <taxon>Haematococcus</taxon>
    </lineage>
</organism>
<name>A0A6A0ADW3_HAELA</name>
<dbReference type="Proteomes" id="UP000485058">
    <property type="component" value="Unassembled WGS sequence"/>
</dbReference>
<keyword evidence="2" id="KW-1185">Reference proteome</keyword>